<dbReference type="Gene3D" id="1.10.8.60">
    <property type="match status" value="1"/>
</dbReference>
<gene>
    <name evidence="8" type="primary">RFC2_4</name>
    <name evidence="8" type="ORF">O9K51_00457</name>
</gene>
<sequence>MTTSTALGCHRHRAILPAPTLLCSSVASFPAGPRAAFHTRILRRAMASFFDLKARKAAAATNGSSEQKNQRQADTLDDVTAQDHTVTVLQRTLQAANLPHMLFYGPPGTGKTSTILALAKELYGPEMIKARVLELNASDERGISIVREKVKNFARMQLTNPPPHYKDKYPVPPFKIIILDEADSMTQDAQSALRRTMETYSKITRFCLICNYVTRIIDPLASRCSKFRFKSLDQSNAKKRLEDIAQNESVALEDGAIDALIRCSEGDLRKAITFLQSAARLVGASAPTKEAADVEDMDVDKRPVTVKIVEDIAGVIPDRTVNKLVDSMRPKASGDAYEAVSKVVEDMVADGWSATQVVSQRLTRMKLYQALTTDETILDLQKNKIVMIFSEVDKRLVDGADEHLSILDLAMRISAVMSGK</sequence>
<dbReference type="SUPFAM" id="SSF52540">
    <property type="entry name" value="P-loop containing nucleoside triphosphate hydrolases"/>
    <property type="match status" value="1"/>
</dbReference>
<feature type="domain" description="AAA+ ATPase" evidence="7">
    <location>
        <begin position="97"/>
        <end position="233"/>
    </location>
</feature>
<dbReference type="Pfam" id="PF08542">
    <property type="entry name" value="Rep_fac_C"/>
    <property type="match status" value="1"/>
</dbReference>
<dbReference type="Gene3D" id="1.20.272.10">
    <property type="match status" value="1"/>
</dbReference>
<dbReference type="InterPro" id="IPR027417">
    <property type="entry name" value="P-loop_NTPase"/>
</dbReference>
<dbReference type="Gene3D" id="3.40.50.300">
    <property type="entry name" value="P-loop containing nucleotide triphosphate hydrolases"/>
    <property type="match status" value="1"/>
</dbReference>
<dbReference type="FunFam" id="3.40.50.300:FF:000129">
    <property type="entry name" value="Replication factor C subunit 5"/>
    <property type="match status" value="1"/>
</dbReference>
<keyword evidence="5" id="KW-0067">ATP-binding</keyword>
<keyword evidence="9" id="KW-1185">Reference proteome</keyword>
<dbReference type="GO" id="GO:0006271">
    <property type="term" value="P:DNA strand elongation involved in DNA replication"/>
    <property type="evidence" value="ECO:0007669"/>
    <property type="project" value="UniProtKB-ARBA"/>
</dbReference>
<dbReference type="AlphaFoldDB" id="A0AB34G2S2"/>
<evidence type="ECO:0000313" key="9">
    <source>
        <dbReference type="Proteomes" id="UP001163105"/>
    </source>
</evidence>
<dbReference type="InterPro" id="IPR008921">
    <property type="entry name" value="DNA_pol3_clamp-load_cplx_C"/>
</dbReference>
<dbReference type="InterPro" id="IPR013748">
    <property type="entry name" value="Rep_factorC_C"/>
</dbReference>
<comment type="subcellular location">
    <subcellularLocation>
        <location evidence="1">Nucleus</location>
    </subcellularLocation>
</comment>
<dbReference type="CDD" id="cd00009">
    <property type="entry name" value="AAA"/>
    <property type="match status" value="1"/>
</dbReference>
<dbReference type="SMART" id="SM00382">
    <property type="entry name" value="AAA"/>
    <property type="match status" value="1"/>
</dbReference>
<evidence type="ECO:0000256" key="6">
    <source>
        <dbReference type="ARBA" id="ARBA00023242"/>
    </source>
</evidence>
<keyword evidence="6" id="KW-0539">Nucleus</keyword>
<dbReference type="Pfam" id="PF00004">
    <property type="entry name" value="AAA"/>
    <property type="match status" value="1"/>
</dbReference>
<dbReference type="FunFam" id="1.20.272.10:FF:000011">
    <property type="entry name" value="Replication factor C subunit 2"/>
    <property type="match status" value="1"/>
</dbReference>
<dbReference type="PANTHER" id="PTHR11669:SF20">
    <property type="entry name" value="REPLICATION FACTOR C SUBUNIT 4"/>
    <property type="match status" value="1"/>
</dbReference>
<keyword evidence="4" id="KW-0547">Nucleotide-binding</keyword>
<dbReference type="SUPFAM" id="SSF48019">
    <property type="entry name" value="post-AAA+ oligomerization domain-like"/>
    <property type="match status" value="1"/>
</dbReference>
<dbReference type="Proteomes" id="UP001163105">
    <property type="component" value="Unassembled WGS sequence"/>
</dbReference>
<dbReference type="GO" id="GO:0005634">
    <property type="term" value="C:nucleus"/>
    <property type="evidence" value="ECO:0007669"/>
    <property type="project" value="UniProtKB-SubCell"/>
</dbReference>
<evidence type="ECO:0000256" key="4">
    <source>
        <dbReference type="ARBA" id="ARBA00022741"/>
    </source>
</evidence>
<dbReference type="GO" id="GO:0016887">
    <property type="term" value="F:ATP hydrolysis activity"/>
    <property type="evidence" value="ECO:0007669"/>
    <property type="project" value="InterPro"/>
</dbReference>
<dbReference type="GO" id="GO:0031391">
    <property type="term" value="C:Elg1 RFC-like complex"/>
    <property type="evidence" value="ECO:0007669"/>
    <property type="project" value="UniProtKB-ARBA"/>
</dbReference>
<dbReference type="InterPro" id="IPR003959">
    <property type="entry name" value="ATPase_AAA_core"/>
</dbReference>
<dbReference type="InterPro" id="IPR003593">
    <property type="entry name" value="AAA+_ATPase"/>
</dbReference>
<dbReference type="CDD" id="cd18140">
    <property type="entry name" value="HLD_clamp_RFC"/>
    <property type="match status" value="1"/>
</dbReference>
<dbReference type="GO" id="GO:0003677">
    <property type="term" value="F:DNA binding"/>
    <property type="evidence" value="ECO:0007669"/>
    <property type="project" value="InterPro"/>
</dbReference>
<evidence type="ECO:0000256" key="5">
    <source>
        <dbReference type="ARBA" id="ARBA00022840"/>
    </source>
</evidence>
<dbReference type="EMBL" id="JAQHRD010000001">
    <property type="protein sequence ID" value="KAJ6445694.1"/>
    <property type="molecule type" value="Genomic_DNA"/>
</dbReference>
<dbReference type="GO" id="GO:0006281">
    <property type="term" value="P:DNA repair"/>
    <property type="evidence" value="ECO:0007669"/>
    <property type="project" value="TreeGrafter"/>
</dbReference>
<dbReference type="GO" id="GO:0005663">
    <property type="term" value="C:DNA replication factor C complex"/>
    <property type="evidence" value="ECO:0007669"/>
    <property type="project" value="TreeGrafter"/>
</dbReference>
<evidence type="ECO:0000313" key="8">
    <source>
        <dbReference type="EMBL" id="KAJ6445694.1"/>
    </source>
</evidence>
<comment type="caution">
    <text evidence="8">The sequence shown here is derived from an EMBL/GenBank/DDBJ whole genome shotgun (WGS) entry which is preliminary data.</text>
</comment>
<comment type="similarity">
    <text evidence="2">Belongs to the activator 1 small subunits family.</text>
</comment>
<reference evidence="8" key="1">
    <citation type="submission" date="2023-01" db="EMBL/GenBank/DDBJ databases">
        <title>The growth and conidiation of Purpureocillium lavendulum are regulated by nitrogen source and histone H3K14 acetylation.</title>
        <authorList>
            <person name="Tang P."/>
            <person name="Han J."/>
            <person name="Zhang C."/>
            <person name="Tang P."/>
            <person name="Qi F."/>
            <person name="Zhang K."/>
            <person name="Liang L."/>
        </authorList>
    </citation>
    <scope>NUCLEOTIDE SEQUENCE</scope>
    <source>
        <strain evidence="8">YMF1.00683</strain>
    </source>
</reference>
<evidence type="ECO:0000256" key="2">
    <source>
        <dbReference type="ARBA" id="ARBA00005378"/>
    </source>
</evidence>
<protein>
    <submittedName>
        <fullName evidence="8">DNA replication factor C subunit Rfc2</fullName>
    </submittedName>
</protein>
<dbReference type="GO" id="GO:0005524">
    <property type="term" value="F:ATP binding"/>
    <property type="evidence" value="ECO:0007669"/>
    <property type="project" value="UniProtKB-KW"/>
</dbReference>
<dbReference type="GO" id="GO:0003689">
    <property type="term" value="F:DNA clamp loader activity"/>
    <property type="evidence" value="ECO:0007669"/>
    <property type="project" value="TreeGrafter"/>
</dbReference>
<organism evidence="8 9">
    <name type="scientific">Purpureocillium lavendulum</name>
    <dbReference type="NCBI Taxonomy" id="1247861"/>
    <lineage>
        <taxon>Eukaryota</taxon>
        <taxon>Fungi</taxon>
        <taxon>Dikarya</taxon>
        <taxon>Ascomycota</taxon>
        <taxon>Pezizomycotina</taxon>
        <taxon>Sordariomycetes</taxon>
        <taxon>Hypocreomycetidae</taxon>
        <taxon>Hypocreales</taxon>
        <taxon>Ophiocordycipitaceae</taxon>
        <taxon>Purpureocillium</taxon>
    </lineage>
</organism>
<dbReference type="Pfam" id="PF21960">
    <property type="entry name" value="RCF1-5-like_lid"/>
    <property type="match status" value="1"/>
</dbReference>
<evidence type="ECO:0000259" key="7">
    <source>
        <dbReference type="SMART" id="SM00382"/>
    </source>
</evidence>
<dbReference type="InterPro" id="IPR047854">
    <property type="entry name" value="RFC_lid"/>
</dbReference>
<name>A0AB34G2S2_9HYPO</name>
<dbReference type="InterPro" id="IPR050238">
    <property type="entry name" value="DNA_Rep/Repair_Clamp_Loader"/>
</dbReference>
<evidence type="ECO:0000256" key="3">
    <source>
        <dbReference type="ARBA" id="ARBA00022705"/>
    </source>
</evidence>
<dbReference type="PANTHER" id="PTHR11669">
    <property type="entry name" value="REPLICATION FACTOR C / DNA POLYMERASE III GAMMA-TAU SUBUNIT"/>
    <property type="match status" value="1"/>
</dbReference>
<proteinExistence type="inferred from homology"/>
<keyword evidence="3" id="KW-0235">DNA replication</keyword>
<evidence type="ECO:0000256" key="1">
    <source>
        <dbReference type="ARBA" id="ARBA00004123"/>
    </source>
</evidence>
<accession>A0AB34G2S2</accession>